<dbReference type="PANTHER" id="PTHR39200">
    <property type="entry name" value="HYPOTHETICAL EXPORTED PROTEIN"/>
    <property type="match status" value="1"/>
</dbReference>
<evidence type="ECO:0000313" key="2">
    <source>
        <dbReference type="EMBL" id="SKB71227.1"/>
    </source>
</evidence>
<dbReference type="RefSeq" id="WP_079702865.1">
    <property type="nucleotide sequence ID" value="NZ_FUYR01000002.1"/>
</dbReference>
<dbReference type="PROSITE" id="PS51257">
    <property type="entry name" value="PROKAR_LIPOPROTEIN"/>
    <property type="match status" value="1"/>
</dbReference>
<organism evidence="2 3">
    <name type="scientific">Daejeonella lutea</name>
    <dbReference type="NCBI Taxonomy" id="572036"/>
    <lineage>
        <taxon>Bacteria</taxon>
        <taxon>Pseudomonadati</taxon>
        <taxon>Bacteroidota</taxon>
        <taxon>Sphingobacteriia</taxon>
        <taxon>Sphingobacteriales</taxon>
        <taxon>Sphingobacteriaceae</taxon>
        <taxon>Daejeonella</taxon>
    </lineage>
</organism>
<evidence type="ECO:0000259" key="1">
    <source>
        <dbReference type="Pfam" id="PF10988"/>
    </source>
</evidence>
<dbReference type="AlphaFoldDB" id="A0A1T5DHW0"/>
<dbReference type="Proteomes" id="UP000189981">
    <property type="component" value="Unassembled WGS sequence"/>
</dbReference>
<evidence type="ECO:0000313" key="3">
    <source>
        <dbReference type="Proteomes" id="UP000189981"/>
    </source>
</evidence>
<dbReference type="OrthoDB" id="1150922at2"/>
<dbReference type="Gene3D" id="2.160.20.120">
    <property type="match status" value="1"/>
</dbReference>
<dbReference type="InterPro" id="IPR021255">
    <property type="entry name" value="DUF2807"/>
</dbReference>
<accession>A0A1T5DHW0</accession>
<keyword evidence="3" id="KW-1185">Reference proteome</keyword>
<dbReference type="EMBL" id="FUYR01000002">
    <property type="protein sequence ID" value="SKB71227.1"/>
    <property type="molecule type" value="Genomic_DNA"/>
</dbReference>
<sequence length="216" mass="23065">MRTILFIAILSLLSISCTKDRLTADGNIISDVRQPGTFTGVSSSGSNPITIAYGSTYKVEIRGSANLIPRYKTEIHNGVINLGYEHVNVHNDDIEVFVTLPALNKAAMSGSGRLWIDGNFPAQDLFRLSISGSSKTNVRGSFTANEVNVDISGSGDVQMENIIAKKGDVRISGSGDVRMNVQNTLKARISGSGKVYYTGNATVDSEVSGSGQVIKF</sequence>
<feature type="domain" description="Putative auto-transporter adhesin head GIN" evidence="1">
    <location>
        <begin position="38"/>
        <end position="201"/>
    </location>
</feature>
<gene>
    <name evidence="2" type="ORF">SAMN05661099_2354</name>
</gene>
<proteinExistence type="predicted"/>
<dbReference type="Pfam" id="PF10988">
    <property type="entry name" value="DUF2807"/>
    <property type="match status" value="1"/>
</dbReference>
<reference evidence="3" key="1">
    <citation type="submission" date="2017-02" db="EMBL/GenBank/DDBJ databases">
        <authorList>
            <person name="Varghese N."/>
            <person name="Submissions S."/>
        </authorList>
    </citation>
    <scope>NUCLEOTIDE SEQUENCE [LARGE SCALE GENOMIC DNA]</scope>
    <source>
        <strain evidence="3">DSM 22385</strain>
    </source>
</reference>
<name>A0A1T5DHW0_9SPHI</name>
<dbReference type="STRING" id="572036.SAMN05661099_2354"/>
<dbReference type="PANTHER" id="PTHR39200:SF1">
    <property type="entry name" value="AUTO-TRANSPORTER ADHESIN HEAD GIN DOMAIN-CONTAINING PROTEIN-RELATED"/>
    <property type="match status" value="1"/>
</dbReference>
<protein>
    <submittedName>
        <fullName evidence="2">Putative auto-transporter adhesin, head GIN domain</fullName>
    </submittedName>
</protein>